<accession>A0A396ZDF6</accession>
<reference evidence="2" key="1">
    <citation type="submission" date="2018-05" db="EMBL/GenBank/DDBJ databases">
        <title>Leptospira yasudae sp. nov. and Leptospira stimsonii sp. nov., two pathogenic species of the genus Leptospira isolated from environmental sources.</title>
        <authorList>
            <person name="Casanovas-Massana A."/>
            <person name="Hamond C."/>
            <person name="Santos L.A."/>
            <person name="Hacker K.P."/>
            <person name="Balassiano I."/>
            <person name="Medeiros M.A."/>
            <person name="Reis M.G."/>
            <person name="Ko A.I."/>
            <person name="Wunder E.A."/>
        </authorList>
    </citation>
    <scope>NUCLEOTIDE SEQUENCE [LARGE SCALE GENOMIC DNA]</scope>
    <source>
        <strain evidence="2">Yale</strain>
    </source>
</reference>
<evidence type="ECO:0000313" key="1">
    <source>
        <dbReference type="EMBL" id="RHX91914.1"/>
    </source>
</evidence>
<dbReference type="AlphaFoldDB" id="A0A396ZDF6"/>
<comment type="caution">
    <text evidence="1">The sequence shown here is derived from an EMBL/GenBank/DDBJ whole genome shotgun (WGS) entry which is preliminary data.</text>
</comment>
<organism evidence="1 2">
    <name type="scientific">Leptospira stimsonii</name>
    <dbReference type="NCBI Taxonomy" id="2202203"/>
    <lineage>
        <taxon>Bacteria</taxon>
        <taxon>Pseudomonadati</taxon>
        <taxon>Spirochaetota</taxon>
        <taxon>Spirochaetia</taxon>
        <taxon>Leptospirales</taxon>
        <taxon>Leptospiraceae</taxon>
        <taxon>Leptospira</taxon>
    </lineage>
</organism>
<protein>
    <submittedName>
        <fullName evidence="1">Uncharacterized protein</fullName>
    </submittedName>
</protein>
<gene>
    <name evidence="1" type="ORF">DLM75_01350</name>
</gene>
<dbReference type="EMBL" id="QHCT01000001">
    <property type="protein sequence ID" value="RHX91914.1"/>
    <property type="molecule type" value="Genomic_DNA"/>
</dbReference>
<dbReference type="Proteomes" id="UP000265798">
    <property type="component" value="Unassembled WGS sequence"/>
</dbReference>
<sequence length="86" mass="10173">MWELLRSFTRLKPKFQKIPFPDLGNLSSYVNSEIGETDPKKKSFLQEILSQKINREKEFFKSYFFGNVFLYNSKESKTICLASFAF</sequence>
<evidence type="ECO:0000313" key="2">
    <source>
        <dbReference type="Proteomes" id="UP000265798"/>
    </source>
</evidence>
<name>A0A396ZDF6_9LEPT</name>
<proteinExistence type="predicted"/>